<accession>A0A2A5W716</accession>
<evidence type="ECO:0000256" key="1">
    <source>
        <dbReference type="SAM" id="MobiDB-lite"/>
    </source>
</evidence>
<evidence type="ECO:0000313" key="4">
    <source>
        <dbReference type="Proteomes" id="UP000219329"/>
    </source>
</evidence>
<dbReference type="AlphaFoldDB" id="A0A2A5W716"/>
<protein>
    <submittedName>
        <fullName evidence="3">Uncharacterized protein</fullName>
    </submittedName>
</protein>
<evidence type="ECO:0000313" key="3">
    <source>
        <dbReference type="EMBL" id="PDH32279.1"/>
    </source>
</evidence>
<proteinExistence type="predicted"/>
<name>A0A2A5W716_9GAMM</name>
<feature type="region of interest" description="Disordered" evidence="1">
    <location>
        <begin position="303"/>
        <end position="332"/>
    </location>
</feature>
<feature type="chain" id="PRO_5012607997" evidence="2">
    <location>
        <begin position="27"/>
        <end position="611"/>
    </location>
</feature>
<dbReference type="Proteomes" id="UP000219329">
    <property type="component" value="Unassembled WGS sequence"/>
</dbReference>
<dbReference type="PANTHER" id="PTHR41339">
    <property type="entry name" value="LIPL48"/>
    <property type="match status" value="1"/>
</dbReference>
<evidence type="ECO:0000256" key="2">
    <source>
        <dbReference type="SAM" id="SignalP"/>
    </source>
</evidence>
<feature type="signal peptide" evidence="2">
    <location>
        <begin position="1"/>
        <end position="26"/>
    </location>
</feature>
<dbReference type="PANTHER" id="PTHR41339:SF1">
    <property type="entry name" value="SECRETED PROTEIN"/>
    <property type="match status" value="1"/>
</dbReference>
<sequence length="611" mass="63089">MNFKKRELGALATGITLAIASMSAQAADQPILTVEGGQSSAVITGGGTINDGASFLTTVPAADALDIVATISPPSGDVGQTGSLIAVVRADGIGDFVRLPDGSFELFDLAAPQTFATKTLTATESFSVLEGIVGSDIGVTDVTLDVYVGYWVGDDFGGITYNANPISVTIDEVPQDGCPTNTTAGQGKFADKPVCILSSAERITTNTHLTANNSYLIDGTVFIGENVDTPNDDKISLTIDAGTTLVAPEGVNTLVIDRSAKIYANGTAANPIIMTSEQDVAGVDALNLRGTWGGLVINGSATLNTQSGTDEGEGSTGTYGGGSSPRDDDDSGSVTYVQIKYAGWPITSENELNSISLQGVGSGTILDYIQVHNGADDGIEFYGGTVNAKHLVLTGNDDDALDWTTGYRGNLQHIVIKQTSSGDNCIEADNLGSNPIATPRSIPTVSNLTCIGSPDQKGNGHAFELKAGTGMNMSNSIIGGTFPPVDEGCILIKGEETFTQSGASIAELNGTLTMENSLITSECAADLQESGDAPWTAANWYGAQANSSFGTVDLGVAPNPFVGASDWTNGPIINAIPANIPSADFFDDVDYIGAIKDAASDWTSGWTFTDF</sequence>
<gene>
    <name evidence="3" type="ORF">CNF02_12560</name>
</gene>
<comment type="caution">
    <text evidence="3">The sequence shown here is derived from an EMBL/GenBank/DDBJ whole genome shotgun (WGS) entry which is preliminary data.</text>
</comment>
<dbReference type="EMBL" id="NTJZ01000019">
    <property type="protein sequence ID" value="PDH32279.1"/>
    <property type="molecule type" value="Genomic_DNA"/>
</dbReference>
<feature type="compositionally biased region" description="Gly residues" evidence="1">
    <location>
        <begin position="314"/>
        <end position="323"/>
    </location>
</feature>
<organism evidence="3 4">
    <name type="scientific">OM182 bacterium MED-G28</name>
    <dbReference type="NCBI Taxonomy" id="1986256"/>
    <lineage>
        <taxon>Bacteria</taxon>
        <taxon>Pseudomonadati</taxon>
        <taxon>Pseudomonadota</taxon>
        <taxon>Gammaproteobacteria</taxon>
        <taxon>OMG group</taxon>
        <taxon>OM182 clade</taxon>
    </lineage>
</organism>
<keyword evidence="2" id="KW-0732">Signal</keyword>
<reference evidence="3 4" key="1">
    <citation type="submission" date="2017-08" db="EMBL/GenBank/DDBJ databases">
        <title>Fine stratification of microbial communities through a metagenomic profile of the photic zone.</title>
        <authorList>
            <person name="Haro-Moreno J.M."/>
            <person name="Lopez-Perez M."/>
            <person name="De La Torre J."/>
            <person name="Picazo A."/>
            <person name="Camacho A."/>
            <person name="Rodriguez-Valera F."/>
        </authorList>
    </citation>
    <scope>NUCLEOTIDE SEQUENCE [LARGE SCALE GENOMIC DNA]</scope>
    <source>
        <strain evidence="3">MED-G28</strain>
    </source>
</reference>